<sequence length="214" mass="24909">MKKILEKKHIRNILIIVIILIISIFLINLSKKQKSQVDKNIITEIPKTEINIKNTYEIEKQNSTDYSHLNLSDDIENTFYVANDNFIDEGLNSLSFENIKELYPLINEEMISLKYGNNELVLVATYGDDLSWFKYVIGEGKTILWQAEISSDHVIFDSIRVNDHYSKIYRLLGIEKYNKGYLSVSNLEGGLEFLLSFDINGLLEKIEYQDTYLH</sequence>
<accession>A0A4R2NUD6</accession>
<gene>
    <name evidence="2" type="ORF">EV195_104157</name>
</gene>
<keyword evidence="3" id="KW-1185">Reference proteome</keyword>
<keyword evidence="1" id="KW-0812">Transmembrane</keyword>
<dbReference type="Proteomes" id="UP000294564">
    <property type="component" value="Unassembled WGS sequence"/>
</dbReference>
<keyword evidence="1" id="KW-0472">Membrane</keyword>
<reference evidence="2 3" key="1">
    <citation type="submission" date="2019-03" db="EMBL/GenBank/DDBJ databases">
        <title>Genomic Encyclopedia of Type Strains, Phase IV (KMG-IV): sequencing the most valuable type-strain genomes for metagenomic binning, comparative biology and taxonomic classification.</title>
        <authorList>
            <person name="Goeker M."/>
        </authorList>
    </citation>
    <scope>NUCLEOTIDE SEQUENCE [LARGE SCALE GENOMIC DNA]</scope>
    <source>
        <strain evidence="2 3">DSM 14836</strain>
    </source>
</reference>
<dbReference type="EMBL" id="SLXM01000004">
    <property type="protein sequence ID" value="TCP25124.1"/>
    <property type="molecule type" value="Genomic_DNA"/>
</dbReference>
<organism evidence="2 3">
    <name type="scientific">Tenacibaculum skagerrakense</name>
    <dbReference type="NCBI Taxonomy" id="186571"/>
    <lineage>
        <taxon>Bacteria</taxon>
        <taxon>Pseudomonadati</taxon>
        <taxon>Bacteroidota</taxon>
        <taxon>Flavobacteriia</taxon>
        <taxon>Flavobacteriales</taxon>
        <taxon>Flavobacteriaceae</taxon>
        <taxon>Tenacibaculum</taxon>
    </lineage>
</organism>
<dbReference type="RefSeq" id="WP_132794509.1">
    <property type="nucleotide sequence ID" value="NZ_SLXM01000004.1"/>
</dbReference>
<evidence type="ECO:0000313" key="3">
    <source>
        <dbReference type="Proteomes" id="UP000294564"/>
    </source>
</evidence>
<protein>
    <submittedName>
        <fullName evidence="2">Uncharacterized protein</fullName>
    </submittedName>
</protein>
<dbReference type="AlphaFoldDB" id="A0A4R2NUD6"/>
<proteinExistence type="predicted"/>
<evidence type="ECO:0000256" key="1">
    <source>
        <dbReference type="SAM" id="Phobius"/>
    </source>
</evidence>
<comment type="caution">
    <text evidence="2">The sequence shown here is derived from an EMBL/GenBank/DDBJ whole genome shotgun (WGS) entry which is preliminary data.</text>
</comment>
<name>A0A4R2NUD6_9FLAO</name>
<feature type="transmembrane region" description="Helical" evidence="1">
    <location>
        <begin position="12"/>
        <end position="30"/>
    </location>
</feature>
<keyword evidence="1" id="KW-1133">Transmembrane helix</keyword>
<evidence type="ECO:0000313" key="2">
    <source>
        <dbReference type="EMBL" id="TCP25124.1"/>
    </source>
</evidence>